<dbReference type="InterPro" id="IPR019885">
    <property type="entry name" value="Tscrpt_reg_HTH_AsnC-type_CS"/>
</dbReference>
<dbReference type="CDD" id="cd00090">
    <property type="entry name" value="HTH_ARSR"/>
    <property type="match status" value="1"/>
</dbReference>
<organism evidence="6 7">
    <name type="scientific">Pilimelia anulata</name>
    <dbReference type="NCBI Taxonomy" id="53371"/>
    <lineage>
        <taxon>Bacteria</taxon>
        <taxon>Bacillati</taxon>
        <taxon>Actinomycetota</taxon>
        <taxon>Actinomycetes</taxon>
        <taxon>Micromonosporales</taxon>
        <taxon>Micromonosporaceae</taxon>
        <taxon>Pilimelia</taxon>
    </lineage>
</organism>
<evidence type="ECO:0000313" key="6">
    <source>
        <dbReference type="EMBL" id="GGJ95147.1"/>
    </source>
</evidence>
<dbReference type="InterPro" id="IPR011991">
    <property type="entry name" value="ArsR-like_HTH"/>
</dbReference>
<dbReference type="RefSeq" id="WP_189170400.1">
    <property type="nucleotide sequence ID" value="NZ_BMQB01000005.1"/>
</dbReference>
<proteinExistence type="predicted"/>
<dbReference type="SMART" id="SM00344">
    <property type="entry name" value="HTH_ASNC"/>
    <property type="match status" value="1"/>
</dbReference>
<evidence type="ECO:0000256" key="1">
    <source>
        <dbReference type="ARBA" id="ARBA00023015"/>
    </source>
</evidence>
<protein>
    <submittedName>
        <fullName evidence="6">AsnC family transcriptional regulator</fullName>
    </submittedName>
</protein>
<feature type="region of interest" description="Disordered" evidence="4">
    <location>
        <begin position="138"/>
        <end position="158"/>
    </location>
</feature>
<dbReference type="Pfam" id="PF01037">
    <property type="entry name" value="AsnC_trans_reg"/>
    <property type="match status" value="1"/>
</dbReference>
<dbReference type="PRINTS" id="PR00033">
    <property type="entry name" value="HTHASNC"/>
</dbReference>
<dbReference type="SUPFAM" id="SSF54909">
    <property type="entry name" value="Dimeric alpha+beta barrel"/>
    <property type="match status" value="1"/>
</dbReference>
<dbReference type="FunFam" id="1.10.10.10:FF:000186">
    <property type="entry name" value="AsnC family transcriptional regulator"/>
    <property type="match status" value="1"/>
</dbReference>
<evidence type="ECO:0000256" key="4">
    <source>
        <dbReference type="SAM" id="MobiDB-lite"/>
    </source>
</evidence>
<feature type="domain" description="HTH asnC-type" evidence="5">
    <location>
        <begin position="1"/>
        <end position="62"/>
    </location>
</feature>
<dbReference type="AlphaFoldDB" id="A0A8J3B5I0"/>
<dbReference type="InterPro" id="IPR036390">
    <property type="entry name" value="WH_DNA-bd_sf"/>
</dbReference>
<name>A0A8J3B5I0_9ACTN</name>
<reference evidence="6" key="1">
    <citation type="journal article" date="2014" name="Int. J. Syst. Evol. Microbiol.">
        <title>Complete genome sequence of Corynebacterium casei LMG S-19264T (=DSM 44701T), isolated from a smear-ripened cheese.</title>
        <authorList>
            <consortium name="US DOE Joint Genome Institute (JGI-PGF)"/>
            <person name="Walter F."/>
            <person name="Albersmeier A."/>
            <person name="Kalinowski J."/>
            <person name="Ruckert C."/>
        </authorList>
    </citation>
    <scope>NUCLEOTIDE SEQUENCE</scope>
    <source>
        <strain evidence="6">JCM 3090</strain>
    </source>
</reference>
<dbReference type="Gene3D" id="3.30.70.920">
    <property type="match status" value="1"/>
</dbReference>
<dbReference type="PANTHER" id="PTHR30154:SF53">
    <property type="entry name" value="HTH-TYPE TRANSCRIPTIONAL REGULATOR LRPC"/>
    <property type="match status" value="1"/>
</dbReference>
<keyword evidence="3" id="KW-0804">Transcription</keyword>
<dbReference type="InterPro" id="IPR000485">
    <property type="entry name" value="AsnC-type_HTH_dom"/>
</dbReference>
<keyword evidence="1" id="KW-0805">Transcription regulation</keyword>
<dbReference type="GO" id="GO:0005829">
    <property type="term" value="C:cytosol"/>
    <property type="evidence" value="ECO:0007669"/>
    <property type="project" value="TreeGrafter"/>
</dbReference>
<dbReference type="PANTHER" id="PTHR30154">
    <property type="entry name" value="LEUCINE-RESPONSIVE REGULATORY PROTEIN"/>
    <property type="match status" value="1"/>
</dbReference>
<dbReference type="PROSITE" id="PS50956">
    <property type="entry name" value="HTH_ASNC_2"/>
    <property type="match status" value="1"/>
</dbReference>
<dbReference type="GO" id="GO:0043565">
    <property type="term" value="F:sequence-specific DNA binding"/>
    <property type="evidence" value="ECO:0007669"/>
    <property type="project" value="InterPro"/>
</dbReference>
<dbReference type="InterPro" id="IPR019888">
    <property type="entry name" value="Tscrpt_reg_AsnC-like"/>
</dbReference>
<keyword evidence="2" id="KW-0238">DNA-binding</keyword>
<sequence>MDAIDRALLDLLRANARLSYAELARQVGLSAPSVHDRVGKLEASGVIRGYRTDVDPEAIGLGVTAMIMIVQESGHEIEDMAHRFRAQPEIEACWFMAGHESFLLLARLGTIAELEQLIGRINRVPGVASTKTTIALSTKWEYRPRPPREPPPPPEATT</sequence>
<dbReference type="EMBL" id="BMQB01000005">
    <property type="protein sequence ID" value="GGJ95147.1"/>
    <property type="molecule type" value="Genomic_DNA"/>
</dbReference>
<evidence type="ECO:0000259" key="5">
    <source>
        <dbReference type="PROSITE" id="PS50956"/>
    </source>
</evidence>
<feature type="compositionally biased region" description="Pro residues" evidence="4">
    <location>
        <begin position="149"/>
        <end position="158"/>
    </location>
</feature>
<dbReference type="GO" id="GO:0043200">
    <property type="term" value="P:response to amino acid"/>
    <property type="evidence" value="ECO:0007669"/>
    <property type="project" value="TreeGrafter"/>
</dbReference>
<reference evidence="6" key="2">
    <citation type="submission" date="2020-09" db="EMBL/GenBank/DDBJ databases">
        <authorList>
            <person name="Sun Q."/>
            <person name="Ohkuma M."/>
        </authorList>
    </citation>
    <scope>NUCLEOTIDE SEQUENCE</scope>
    <source>
        <strain evidence="6">JCM 3090</strain>
    </source>
</reference>
<accession>A0A8J3B5I0</accession>
<comment type="caution">
    <text evidence="6">The sequence shown here is derived from an EMBL/GenBank/DDBJ whole genome shotgun (WGS) entry which is preliminary data.</text>
</comment>
<dbReference type="Pfam" id="PF13404">
    <property type="entry name" value="HTH_AsnC-type"/>
    <property type="match status" value="1"/>
</dbReference>
<evidence type="ECO:0000313" key="7">
    <source>
        <dbReference type="Proteomes" id="UP000649739"/>
    </source>
</evidence>
<dbReference type="InterPro" id="IPR011008">
    <property type="entry name" value="Dimeric_a/b-barrel"/>
</dbReference>
<dbReference type="Gene3D" id="1.10.10.10">
    <property type="entry name" value="Winged helix-like DNA-binding domain superfamily/Winged helix DNA-binding domain"/>
    <property type="match status" value="1"/>
</dbReference>
<gene>
    <name evidence="6" type="ORF">GCM10010123_26180</name>
</gene>
<evidence type="ECO:0000256" key="2">
    <source>
        <dbReference type="ARBA" id="ARBA00023125"/>
    </source>
</evidence>
<evidence type="ECO:0000256" key="3">
    <source>
        <dbReference type="ARBA" id="ARBA00023163"/>
    </source>
</evidence>
<dbReference type="PROSITE" id="PS00519">
    <property type="entry name" value="HTH_ASNC_1"/>
    <property type="match status" value="1"/>
</dbReference>
<dbReference type="Proteomes" id="UP000649739">
    <property type="component" value="Unassembled WGS sequence"/>
</dbReference>
<keyword evidence="7" id="KW-1185">Reference proteome</keyword>
<dbReference type="SUPFAM" id="SSF46785">
    <property type="entry name" value="Winged helix' DNA-binding domain"/>
    <property type="match status" value="1"/>
</dbReference>
<dbReference type="InterPro" id="IPR019887">
    <property type="entry name" value="Tscrpt_reg_AsnC/Lrp_C"/>
</dbReference>
<dbReference type="InterPro" id="IPR036388">
    <property type="entry name" value="WH-like_DNA-bd_sf"/>
</dbReference>